<evidence type="ECO:0000313" key="2">
    <source>
        <dbReference type="EMBL" id="CAB3263047.1"/>
    </source>
</evidence>
<gene>
    <name evidence="2" type="primary">LOC100187085</name>
</gene>
<organism evidence="2">
    <name type="scientific">Phallusia mammillata</name>
    <dbReference type="NCBI Taxonomy" id="59560"/>
    <lineage>
        <taxon>Eukaryota</taxon>
        <taxon>Metazoa</taxon>
        <taxon>Chordata</taxon>
        <taxon>Tunicata</taxon>
        <taxon>Ascidiacea</taxon>
        <taxon>Phlebobranchia</taxon>
        <taxon>Ascidiidae</taxon>
        <taxon>Phallusia</taxon>
    </lineage>
</organism>
<dbReference type="AlphaFoldDB" id="A0A6F9DHW2"/>
<reference evidence="2" key="1">
    <citation type="submission" date="2020-04" db="EMBL/GenBank/DDBJ databases">
        <authorList>
            <person name="Neveu A P."/>
        </authorList>
    </citation>
    <scope>NUCLEOTIDE SEQUENCE</scope>
    <source>
        <tissue evidence="2">Whole embryo</tissue>
    </source>
</reference>
<feature type="region of interest" description="Disordered" evidence="1">
    <location>
        <begin position="246"/>
        <end position="275"/>
    </location>
</feature>
<feature type="region of interest" description="Disordered" evidence="1">
    <location>
        <begin position="376"/>
        <end position="411"/>
    </location>
</feature>
<sequence length="681" mass="75160">MESSHDKIIFEDDLIHDDSTSCTSSLATSLSEDPDDLYLGAEANSFDFGLTRKEERLRDDNILDKKGRGVGNKLIICRERYTSFESITTSHTYSSIDSVTDLINARECDASEILLNLGFATQDVERNRIDILSRFNYPSFAGTEDTVVEARSPEKPEEIPSANLQNTVDITESIHKAQEWLAYRTGQQSSEDGNNNQGNNLNNKVVQGHLNTTAASLKRGTVPRLNKLRKKFSKSRQSSFELLLPNLKEEDAPAEAPKANTATDPKLSNPQQDDDGVFTPIRESSLERVLSVVTDDATPRDPDFQEEARQVEKVPPVSNILTSAAHITKTSLLATGQLESFELEEIVSNEDGTEFQKMRHASPQRTMTRRVGVFRTPAELAPPNGSQLPRQHEGASESDGNESSSGFDEDDVNLVNSEEGVTRISPTGVIQSIQKPCCCGTNLTQHPPPTCQSTYVFDITSGGPQQQSDDVATTSLKRNCNNSSNALFSNPYPAVTTVRCETMATRAQRCLLVPQQPWPQVRPKHRSTDARRRRREFATRSALSGDTFVELARALPQSSMVYQDGSYFYRKRRHGCHSFCKQANGHEGATFHAANGVGDGIDKPTVISDTNSEPGHNCRSTDALTHLESSQQDKSILKKSDVNSNDVINCDPRASESKGGDGKCYKKSMSFHGYGHIYSPA</sequence>
<name>A0A6F9DHW2_9ASCI</name>
<proteinExistence type="evidence at transcript level"/>
<feature type="compositionally biased region" description="Polar residues" evidence="1">
    <location>
        <begin position="260"/>
        <end position="271"/>
    </location>
</feature>
<dbReference type="EMBL" id="LR787185">
    <property type="protein sequence ID" value="CAB3263047.1"/>
    <property type="molecule type" value="mRNA"/>
</dbReference>
<accession>A0A6F9DHW2</accession>
<protein>
    <submittedName>
        <fullName evidence="2">Uncharacterized protein LOC100187085</fullName>
    </submittedName>
</protein>
<evidence type="ECO:0000256" key="1">
    <source>
        <dbReference type="SAM" id="MobiDB-lite"/>
    </source>
</evidence>